<dbReference type="PANTHER" id="PTHR12496">
    <property type="entry name" value="CGI-41 METHYLTRANSFERASE"/>
    <property type="match status" value="1"/>
</dbReference>
<dbReference type="EMBL" id="CAJQZP010000693">
    <property type="protein sequence ID" value="CAG4977236.1"/>
    <property type="molecule type" value="Genomic_DNA"/>
</dbReference>
<accession>A0A8S3WRJ9</accession>
<dbReference type="PANTHER" id="PTHR12496:SF2">
    <property type="entry name" value="METHYLTRANSFERASE-LIKE PROTEIN 25B"/>
    <property type="match status" value="1"/>
</dbReference>
<evidence type="ECO:0000259" key="1">
    <source>
        <dbReference type="Pfam" id="PF13679"/>
    </source>
</evidence>
<proteinExistence type="predicted"/>
<feature type="domain" description="Methyltransferase" evidence="1">
    <location>
        <begin position="125"/>
        <end position="274"/>
    </location>
</feature>
<comment type="caution">
    <text evidence="2">The sequence shown here is derived from an EMBL/GenBank/DDBJ whole genome shotgun (WGS) entry which is preliminary data.</text>
</comment>
<evidence type="ECO:0000313" key="2">
    <source>
        <dbReference type="EMBL" id="CAG4977236.1"/>
    </source>
</evidence>
<dbReference type="OrthoDB" id="5875367at2759"/>
<reference evidence="2" key="1">
    <citation type="submission" date="2021-04" db="EMBL/GenBank/DDBJ databases">
        <authorList>
            <person name="Tunstrom K."/>
        </authorList>
    </citation>
    <scope>NUCLEOTIDE SEQUENCE</scope>
</reference>
<protein>
    <submittedName>
        <fullName evidence="2">(apollo) hypothetical protein</fullName>
    </submittedName>
</protein>
<evidence type="ECO:0000313" key="3">
    <source>
        <dbReference type="Proteomes" id="UP000691718"/>
    </source>
</evidence>
<dbReference type="AlphaFoldDB" id="A0A8S3WRJ9"/>
<dbReference type="InterPro" id="IPR052220">
    <property type="entry name" value="METTL25"/>
</dbReference>
<name>A0A8S3WRJ9_PARAO</name>
<keyword evidence="3" id="KW-1185">Reference proteome</keyword>
<dbReference type="Proteomes" id="UP000691718">
    <property type="component" value="Unassembled WGS sequence"/>
</dbReference>
<sequence>MISQEEAVRTRTTMVQKVVRIFEWLLDLYVLDFFIDNQWERLPQSWHESVETLDPEDLGAYLTGVPIKHMLPLSFLCMIKSVQALSIPRENTSQYKANNNEDYSDFKVGNHPKLKNLFLKHVKIKKRHEISLMADIVSETANKCNCRAVLDFGSGLGHLVRVLGYKHDLIAVGIECQSQLTEAARELDMELEYTAKKHLTEETMSKLIRPKHFNMTLSSHEQLLQLSLVDNITEYGLIGLHPCGDLAPLLLKHFVNCSKVKFICVVGCCYMKLTCDNEPYGYPMSAHLKKLGSKLSYTSREIACHAIEQYSERLQHGQYEDLKIHAYRAGLEKILVEHNPALKHSQIRSIKHTNNMTFESYCAAALERLDVELSESSIRAGRECVRAWRRVLLVYSLRLALAPLVETLVLLDRLLYVLEHGLSCEIRPVFDPKVSPRNHIIIGRRK</sequence>
<dbReference type="InterPro" id="IPR025714">
    <property type="entry name" value="Methyltranfer_dom"/>
</dbReference>
<dbReference type="Pfam" id="PF13679">
    <property type="entry name" value="Methyltransf_32"/>
    <property type="match status" value="1"/>
</dbReference>
<organism evidence="2 3">
    <name type="scientific">Parnassius apollo</name>
    <name type="common">Apollo butterfly</name>
    <name type="synonym">Papilio apollo</name>
    <dbReference type="NCBI Taxonomy" id="110799"/>
    <lineage>
        <taxon>Eukaryota</taxon>
        <taxon>Metazoa</taxon>
        <taxon>Ecdysozoa</taxon>
        <taxon>Arthropoda</taxon>
        <taxon>Hexapoda</taxon>
        <taxon>Insecta</taxon>
        <taxon>Pterygota</taxon>
        <taxon>Neoptera</taxon>
        <taxon>Endopterygota</taxon>
        <taxon>Lepidoptera</taxon>
        <taxon>Glossata</taxon>
        <taxon>Ditrysia</taxon>
        <taxon>Papilionoidea</taxon>
        <taxon>Papilionidae</taxon>
        <taxon>Parnassiinae</taxon>
        <taxon>Parnassini</taxon>
        <taxon>Parnassius</taxon>
        <taxon>Parnassius</taxon>
    </lineage>
</organism>
<gene>
    <name evidence="2" type="ORF">PAPOLLO_LOCUS9376</name>
</gene>